<evidence type="ECO:0000313" key="2">
    <source>
        <dbReference type="EMBL" id="MDN0077767.1"/>
    </source>
</evidence>
<comment type="caution">
    <text evidence="2">The sequence shown here is derived from an EMBL/GenBank/DDBJ whole genome shotgun (WGS) entry which is preliminary data.</text>
</comment>
<gene>
    <name evidence="2" type="ORF">QU481_23500</name>
</gene>
<keyword evidence="3" id="KW-1185">Reference proteome</keyword>
<feature type="region of interest" description="Disordered" evidence="1">
    <location>
        <begin position="1"/>
        <end position="23"/>
    </location>
</feature>
<evidence type="ECO:0000313" key="3">
    <source>
        <dbReference type="Proteomes" id="UP001168540"/>
    </source>
</evidence>
<evidence type="ECO:0008006" key="4">
    <source>
        <dbReference type="Google" id="ProtNLM"/>
    </source>
</evidence>
<evidence type="ECO:0000256" key="1">
    <source>
        <dbReference type="SAM" id="MobiDB-lite"/>
    </source>
</evidence>
<accession>A0ABT7XVF6</accession>
<dbReference type="Proteomes" id="UP001168540">
    <property type="component" value="Unassembled WGS sequence"/>
</dbReference>
<feature type="compositionally biased region" description="Polar residues" evidence="1">
    <location>
        <begin position="10"/>
        <end position="23"/>
    </location>
</feature>
<protein>
    <recommendedName>
        <fullName evidence="4">IS481 family transposase</fullName>
    </recommendedName>
</protein>
<name>A0ABT7XVF6_9NEIS</name>
<dbReference type="RefSeq" id="WP_289832367.1">
    <property type="nucleotide sequence ID" value="NZ_JAUEDK010000097.1"/>
</dbReference>
<sequence length="76" mass="8673">MIVKLHKQARTTPATRKEIQQATGTQAELAARYNVTIDTIRKWKSRDSVEDRPHTAHRLQSTLTPAQERVAVELSH</sequence>
<feature type="region of interest" description="Disordered" evidence="1">
    <location>
        <begin position="46"/>
        <end position="76"/>
    </location>
</feature>
<proteinExistence type="predicted"/>
<dbReference type="EMBL" id="JAUEDK010000097">
    <property type="protein sequence ID" value="MDN0077767.1"/>
    <property type="molecule type" value="Genomic_DNA"/>
</dbReference>
<organism evidence="2 3">
    <name type="scientific">Crenobacter oryzisoli</name>
    <dbReference type="NCBI Taxonomy" id="3056844"/>
    <lineage>
        <taxon>Bacteria</taxon>
        <taxon>Pseudomonadati</taxon>
        <taxon>Pseudomonadota</taxon>
        <taxon>Betaproteobacteria</taxon>
        <taxon>Neisseriales</taxon>
        <taxon>Neisseriaceae</taxon>
        <taxon>Crenobacter</taxon>
    </lineage>
</organism>
<reference evidence="2" key="1">
    <citation type="submission" date="2023-06" db="EMBL/GenBank/DDBJ databases">
        <authorList>
            <person name="Zhang S."/>
        </authorList>
    </citation>
    <scope>NUCLEOTIDE SEQUENCE</scope>
    <source>
        <strain evidence="2">SG2303</strain>
    </source>
</reference>